<dbReference type="EMBL" id="JAJTTA010000002">
    <property type="protein sequence ID" value="MCF0040810.1"/>
    <property type="molecule type" value="Genomic_DNA"/>
</dbReference>
<gene>
    <name evidence="1" type="ORF">LXM24_11985</name>
</gene>
<keyword evidence="2" id="KW-1185">Reference proteome</keyword>
<dbReference type="Proteomes" id="UP001139700">
    <property type="component" value="Unassembled WGS sequence"/>
</dbReference>
<dbReference type="GO" id="GO:0004519">
    <property type="term" value="F:endonuclease activity"/>
    <property type="evidence" value="ECO:0007669"/>
    <property type="project" value="InterPro"/>
</dbReference>
<dbReference type="AlphaFoldDB" id="A0A9X1PA52"/>
<sequence length="100" mass="11810">MRIVAKGTLKEFWETHTDAKTGLLSWYEKMNSHDYSTPQEVIADFKGADYVGNERVVFNIARNKYRLIVSFNYQFKACWIKFVGTHKDYDRIDAKTIEHI</sequence>
<name>A0A9X1PA52_9BACT</name>
<dbReference type="GO" id="GO:0110001">
    <property type="term" value="C:toxin-antitoxin complex"/>
    <property type="evidence" value="ECO:0007669"/>
    <property type="project" value="InterPro"/>
</dbReference>
<dbReference type="RefSeq" id="WP_234613310.1">
    <property type="nucleotide sequence ID" value="NZ_CP098806.1"/>
</dbReference>
<dbReference type="GO" id="GO:0003723">
    <property type="term" value="F:RNA binding"/>
    <property type="evidence" value="ECO:0007669"/>
    <property type="project" value="InterPro"/>
</dbReference>
<evidence type="ECO:0000313" key="1">
    <source>
        <dbReference type="EMBL" id="MCF0040810.1"/>
    </source>
</evidence>
<evidence type="ECO:0000313" key="2">
    <source>
        <dbReference type="Proteomes" id="UP001139700"/>
    </source>
</evidence>
<accession>A0A9X1PA52</accession>
<organism evidence="1 2">
    <name type="scientific">Dyadobacter fanqingshengii</name>
    <dbReference type="NCBI Taxonomy" id="2906443"/>
    <lineage>
        <taxon>Bacteria</taxon>
        <taxon>Pseudomonadati</taxon>
        <taxon>Bacteroidota</taxon>
        <taxon>Cytophagia</taxon>
        <taxon>Cytophagales</taxon>
        <taxon>Spirosomataceae</taxon>
        <taxon>Dyadobacter</taxon>
    </lineage>
</organism>
<dbReference type="Pfam" id="PF09907">
    <property type="entry name" value="HigB_toxin"/>
    <property type="match status" value="1"/>
</dbReference>
<dbReference type="InterPro" id="IPR018669">
    <property type="entry name" value="Toxin_HigB"/>
</dbReference>
<reference evidence="1" key="1">
    <citation type="submission" date="2021-12" db="EMBL/GenBank/DDBJ databases">
        <title>Novel species in genus Dyadobacter.</title>
        <authorList>
            <person name="Ma C."/>
        </authorList>
    </citation>
    <scope>NUCLEOTIDE SEQUENCE</scope>
    <source>
        <strain evidence="1">CY399</strain>
    </source>
</reference>
<proteinExistence type="predicted"/>
<protein>
    <submittedName>
        <fullName evidence="1">Type II toxin-antitoxin system HigB family toxin</fullName>
    </submittedName>
</protein>
<comment type="caution">
    <text evidence="1">The sequence shown here is derived from an EMBL/GenBank/DDBJ whole genome shotgun (WGS) entry which is preliminary data.</text>
</comment>